<comment type="caution">
    <text evidence="2">The sequence shown here is derived from an EMBL/GenBank/DDBJ whole genome shotgun (WGS) entry which is preliminary data.</text>
</comment>
<keyword evidence="1" id="KW-0472">Membrane</keyword>
<protein>
    <submittedName>
        <fullName evidence="2">Uncharacterized protein</fullName>
    </submittedName>
</protein>
<name>A0A5J4U7N3_9EUKA</name>
<evidence type="ECO:0000313" key="3">
    <source>
        <dbReference type="Proteomes" id="UP000324800"/>
    </source>
</evidence>
<evidence type="ECO:0000313" key="2">
    <source>
        <dbReference type="EMBL" id="KAA6366597.1"/>
    </source>
</evidence>
<feature type="transmembrane region" description="Helical" evidence="1">
    <location>
        <begin position="41"/>
        <end position="61"/>
    </location>
</feature>
<keyword evidence="1" id="KW-1133">Transmembrane helix</keyword>
<organism evidence="2 3">
    <name type="scientific">Streblomastix strix</name>
    <dbReference type="NCBI Taxonomy" id="222440"/>
    <lineage>
        <taxon>Eukaryota</taxon>
        <taxon>Metamonada</taxon>
        <taxon>Preaxostyla</taxon>
        <taxon>Oxymonadida</taxon>
        <taxon>Streblomastigidae</taxon>
        <taxon>Streblomastix</taxon>
    </lineage>
</organism>
<feature type="non-terminal residue" evidence="2">
    <location>
        <position position="121"/>
    </location>
</feature>
<feature type="transmembrane region" description="Helical" evidence="1">
    <location>
        <begin position="12"/>
        <end position="35"/>
    </location>
</feature>
<sequence>MLSSNYRLFIVARFHFVTCFAFFLAALFTLVGFIVACLLRIEFVIAGLSVLILLMGVYYSLFVTVNSKIKVEFDSDAALLTVIKKRHRAFTVCGHLRREVVEQIDLGEVAGMMVHMDLHYA</sequence>
<reference evidence="2 3" key="1">
    <citation type="submission" date="2019-03" db="EMBL/GenBank/DDBJ databases">
        <title>Single cell metagenomics reveals metabolic interactions within the superorganism composed of flagellate Streblomastix strix and complex community of Bacteroidetes bacteria on its surface.</title>
        <authorList>
            <person name="Treitli S.C."/>
            <person name="Kolisko M."/>
            <person name="Husnik F."/>
            <person name="Keeling P."/>
            <person name="Hampl V."/>
        </authorList>
    </citation>
    <scope>NUCLEOTIDE SEQUENCE [LARGE SCALE GENOMIC DNA]</scope>
    <source>
        <strain evidence="2">ST1C</strain>
    </source>
</reference>
<accession>A0A5J4U7N3</accession>
<evidence type="ECO:0000256" key="1">
    <source>
        <dbReference type="SAM" id="Phobius"/>
    </source>
</evidence>
<dbReference type="Proteomes" id="UP000324800">
    <property type="component" value="Unassembled WGS sequence"/>
</dbReference>
<dbReference type="AlphaFoldDB" id="A0A5J4U7N3"/>
<keyword evidence="1" id="KW-0812">Transmembrane</keyword>
<proteinExistence type="predicted"/>
<dbReference type="EMBL" id="SNRW01019207">
    <property type="protein sequence ID" value="KAA6366597.1"/>
    <property type="molecule type" value="Genomic_DNA"/>
</dbReference>
<gene>
    <name evidence="2" type="ORF">EZS28_037877</name>
</gene>